<evidence type="ECO:0008006" key="6">
    <source>
        <dbReference type="Google" id="ProtNLM"/>
    </source>
</evidence>
<sequence length="84" mass="9324">MTRRTGKKSINEKVDLILSLTERINDKVDQQNTDIVLLQQQVKALQMDLDDMRQKTRNQAILAGGVGGGLVAIGIEFIRLKFGG</sequence>
<keyword evidence="2" id="KW-1133">Transmembrane helix</keyword>
<reference evidence="4 5" key="1">
    <citation type="submission" date="2018-06" db="EMBL/GenBank/DDBJ databases">
        <authorList>
            <consortium name="Pathogen Informatics"/>
            <person name="Doyle S."/>
        </authorList>
    </citation>
    <scope>NUCLEOTIDE SEQUENCE [LARGE SCALE GENOMIC DNA]</scope>
    <source>
        <strain evidence="4 5">NCTC10801</strain>
    </source>
</reference>
<accession>A0A380U083</accession>
<evidence type="ECO:0000313" key="3">
    <source>
        <dbReference type="EMBL" id="SUT91424.1"/>
    </source>
</evidence>
<dbReference type="EMBL" id="UFRQ01000003">
    <property type="protein sequence ID" value="SUT91424.1"/>
    <property type="molecule type" value="Genomic_DNA"/>
</dbReference>
<keyword evidence="1" id="KW-0175">Coiled coil</keyword>
<dbReference type="EMBL" id="UFRQ01000003">
    <property type="protein sequence ID" value="SUT94194.1"/>
    <property type="molecule type" value="Genomic_DNA"/>
</dbReference>
<evidence type="ECO:0000256" key="1">
    <source>
        <dbReference type="SAM" id="Coils"/>
    </source>
</evidence>
<gene>
    <name evidence="3" type="ORF">NCTC10801_01457</name>
    <name evidence="4" type="ORF">NCTC10801_02140</name>
</gene>
<feature type="transmembrane region" description="Helical" evidence="2">
    <location>
        <begin position="60"/>
        <end position="78"/>
    </location>
</feature>
<dbReference type="Proteomes" id="UP000254649">
    <property type="component" value="Unassembled WGS sequence"/>
</dbReference>
<evidence type="ECO:0000256" key="2">
    <source>
        <dbReference type="SAM" id="Phobius"/>
    </source>
</evidence>
<keyword evidence="2" id="KW-0812">Transmembrane</keyword>
<evidence type="ECO:0000313" key="5">
    <source>
        <dbReference type="Proteomes" id="UP000254649"/>
    </source>
</evidence>
<feature type="coiled-coil region" evidence="1">
    <location>
        <begin position="28"/>
        <end position="55"/>
    </location>
</feature>
<organism evidence="4 5">
    <name type="scientific">[Actinobacillus] rossii</name>
    <dbReference type="NCBI Taxonomy" id="123820"/>
    <lineage>
        <taxon>Bacteria</taxon>
        <taxon>Pseudomonadati</taxon>
        <taxon>Pseudomonadota</taxon>
        <taxon>Gammaproteobacteria</taxon>
        <taxon>Pasteurellales</taxon>
        <taxon>Pasteurellaceae</taxon>
    </lineage>
</organism>
<evidence type="ECO:0000313" key="4">
    <source>
        <dbReference type="EMBL" id="SUT94194.1"/>
    </source>
</evidence>
<proteinExistence type="predicted"/>
<keyword evidence="5" id="KW-1185">Reference proteome</keyword>
<keyword evidence="2" id="KW-0472">Membrane</keyword>
<name>A0A380U083_9PAST</name>
<dbReference type="AlphaFoldDB" id="A0A380U083"/>
<protein>
    <recommendedName>
        <fullName evidence="6">Hemolysin XhlA</fullName>
    </recommendedName>
</protein>